<organism evidence="2 3">
    <name type="scientific">Emticicia aquatilis</name>
    <dbReference type="NCBI Taxonomy" id="1537369"/>
    <lineage>
        <taxon>Bacteria</taxon>
        <taxon>Pseudomonadati</taxon>
        <taxon>Bacteroidota</taxon>
        <taxon>Cytophagia</taxon>
        <taxon>Cytophagales</taxon>
        <taxon>Leadbetterellaceae</taxon>
        <taxon>Emticicia</taxon>
    </lineage>
</organism>
<proteinExistence type="predicted"/>
<dbReference type="SUPFAM" id="SSF54909">
    <property type="entry name" value="Dimeric alpha+beta barrel"/>
    <property type="match status" value="1"/>
</dbReference>
<dbReference type="InterPro" id="IPR011008">
    <property type="entry name" value="Dimeric_a/b-barrel"/>
</dbReference>
<dbReference type="EMBL" id="BMKK01000005">
    <property type="protein sequence ID" value="GGD61960.1"/>
    <property type="molecule type" value="Genomic_DNA"/>
</dbReference>
<dbReference type="Pfam" id="PF11695">
    <property type="entry name" value="DUF3291"/>
    <property type="match status" value="1"/>
</dbReference>
<evidence type="ECO:0000259" key="1">
    <source>
        <dbReference type="Pfam" id="PF11695"/>
    </source>
</evidence>
<keyword evidence="3" id="KW-1185">Reference proteome</keyword>
<reference evidence="2" key="1">
    <citation type="journal article" date="2014" name="Int. J. Syst. Evol. Microbiol.">
        <title>Complete genome sequence of Corynebacterium casei LMG S-19264T (=DSM 44701T), isolated from a smear-ripened cheese.</title>
        <authorList>
            <consortium name="US DOE Joint Genome Institute (JGI-PGF)"/>
            <person name="Walter F."/>
            <person name="Albersmeier A."/>
            <person name="Kalinowski J."/>
            <person name="Ruckert C."/>
        </authorList>
    </citation>
    <scope>NUCLEOTIDE SEQUENCE</scope>
    <source>
        <strain evidence="2">CGMCC 1.15958</strain>
    </source>
</reference>
<sequence length="149" mass="17020">MQKFHLAQVNISKLLEPIDSPLLADFVAQLGEINALAEQSKGFVWRLKGENESATALRVFDDEMIIINMSVWESIEDLKEFAFKTAHASVMRGRNKWFAKPTEAMLALWWIPENYTPTPQDAKERLESINKNGATPFSFTFKDVFLPNV</sequence>
<feature type="domain" description="DUF3291" evidence="1">
    <location>
        <begin position="6"/>
        <end position="143"/>
    </location>
</feature>
<name>A0A916YV07_9BACT</name>
<reference evidence="2" key="2">
    <citation type="submission" date="2020-09" db="EMBL/GenBank/DDBJ databases">
        <authorList>
            <person name="Sun Q."/>
            <person name="Zhou Y."/>
        </authorList>
    </citation>
    <scope>NUCLEOTIDE SEQUENCE</scope>
    <source>
        <strain evidence="2">CGMCC 1.15958</strain>
    </source>
</reference>
<dbReference type="InterPro" id="IPR021708">
    <property type="entry name" value="DUF3291"/>
</dbReference>
<comment type="caution">
    <text evidence="2">The sequence shown here is derived from an EMBL/GenBank/DDBJ whole genome shotgun (WGS) entry which is preliminary data.</text>
</comment>
<dbReference type="AlphaFoldDB" id="A0A916YV07"/>
<evidence type="ECO:0000313" key="2">
    <source>
        <dbReference type="EMBL" id="GGD61960.1"/>
    </source>
</evidence>
<dbReference type="Proteomes" id="UP000609064">
    <property type="component" value="Unassembled WGS sequence"/>
</dbReference>
<accession>A0A916YV07</accession>
<dbReference type="RefSeq" id="WP_188766679.1">
    <property type="nucleotide sequence ID" value="NZ_BMKK01000005.1"/>
</dbReference>
<protein>
    <recommendedName>
        <fullName evidence="1">DUF3291 domain-containing protein</fullName>
    </recommendedName>
</protein>
<evidence type="ECO:0000313" key="3">
    <source>
        <dbReference type="Proteomes" id="UP000609064"/>
    </source>
</evidence>
<gene>
    <name evidence="2" type="ORF">GCM10011514_27490</name>
</gene>